<sequence length="667" mass="74458">MATRTAPTPTPQDDDGSVDNRPPPKDLSHHLSRSTKNREASSIKQFYKYFGIPGIGQLAGGLPNNYYFPFDTLEAKVARPERWQPTPNKPVDPPPKDDNEAASARQQQLSKLSKLHIGALSSPLNQPQDAITVPHTSQQKNPIKKVDLATALQYGTAQGYPPLYYFIRQFTQQYMHPNCPYKGGPEVILTNGNTDGFSKVLQALTNEWSEEKDWIRDREGLLVEEFCYMNAIGAARPRGLNIVPVGLDDEGMRAQGPGGLREVLENWDLKKGKRPHLMYTVTMGQNPTSGVLSLHRRRDLYALCSQYDIIIVEDDPYWYLQFPSSTALNTTTCSDPSNTSFNPSCPMFANAEPRPTHWKSSGYAFLDSLVPSSLHIDTDGRVIRLDTFSKTVAPGCRLGWISAQPDLVERILRITETSTQQPSGFVQSVIAELILGPDHGGLKPTTKSSGGGGGGKGGLPSGEGWKADGWVRWLEGLRGNYERRMQKMSDILEEGQYLVKSGRRSSLSSTITQEDEGEDEEWAVIEKTPLYSFDRPVGGMFIWLRLHFENHPLFPTYSKHPEGPARLAHALWIFWTTKPYLVLVSPGAIFSPTPKIREKDGWRYFRLCFAAIDEEELGGTSRRLAEGVGAFFRIKDKRVIERLLEEDGKGVEARSGRAELAQMMGPC</sequence>
<keyword evidence="3" id="KW-0032">Aminotransferase</keyword>
<dbReference type="InterPro" id="IPR050859">
    <property type="entry name" value="Class-I_PLP-dep_aminotransf"/>
</dbReference>
<dbReference type="GO" id="GO:0008483">
    <property type="term" value="F:transaminase activity"/>
    <property type="evidence" value="ECO:0007669"/>
    <property type="project" value="UniProtKB-KW"/>
</dbReference>
<accession>A0A4U0X4S2</accession>
<dbReference type="STRING" id="329884.A0A4U0X4S2"/>
<dbReference type="Proteomes" id="UP000309340">
    <property type="component" value="Unassembled WGS sequence"/>
</dbReference>
<dbReference type="InterPro" id="IPR015424">
    <property type="entry name" value="PyrdxlP-dep_Trfase"/>
</dbReference>
<dbReference type="SUPFAM" id="SSF53383">
    <property type="entry name" value="PLP-dependent transferases"/>
    <property type="match status" value="1"/>
</dbReference>
<dbReference type="PANTHER" id="PTHR42790:SF1">
    <property type="entry name" value="AROMATIC AMINO ACID AMINOTRANSFERASE, HYPOTHETICAL (EUROFUNG)"/>
    <property type="match status" value="1"/>
</dbReference>
<dbReference type="GO" id="GO:1901605">
    <property type="term" value="P:alpha-amino acid metabolic process"/>
    <property type="evidence" value="ECO:0007669"/>
    <property type="project" value="TreeGrafter"/>
</dbReference>
<keyword evidence="4" id="KW-0808">Transferase</keyword>
<comment type="caution">
    <text evidence="7">The sequence shown here is derived from an EMBL/GenBank/DDBJ whole genome shotgun (WGS) entry which is preliminary data.</text>
</comment>
<gene>
    <name evidence="7" type="ORF">B0A55_07708</name>
</gene>
<evidence type="ECO:0000313" key="7">
    <source>
        <dbReference type="EMBL" id="TKA71410.1"/>
    </source>
</evidence>
<dbReference type="EMBL" id="NAJQ01000354">
    <property type="protein sequence ID" value="TKA71410.1"/>
    <property type="molecule type" value="Genomic_DNA"/>
</dbReference>
<feature type="compositionally biased region" description="Gly residues" evidence="6">
    <location>
        <begin position="449"/>
        <end position="461"/>
    </location>
</feature>
<evidence type="ECO:0000256" key="6">
    <source>
        <dbReference type="SAM" id="MobiDB-lite"/>
    </source>
</evidence>
<dbReference type="InterPro" id="IPR015421">
    <property type="entry name" value="PyrdxlP-dep_Trfase_major"/>
</dbReference>
<evidence type="ECO:0000256" key="3">
    <source>
        <dbReference type="ARBA" id="ARBA00022576"/>
    </source>
</evidence>
<dbReference type="OrthoDB" id="691673at2759"/>
<feature type="region of interest" description="Disordered" evidence="6">
    <location>
        <begin position="440"/>
        <end position="463"/>
    </location>
</feature>
<protein>
    <recommendedName>
        <fullName evidence="9">Aminotransferase class I/classII domain-containing protein</fullName>
    </recommendedName>
</protein>
<evidence type="ECO:0000256" key="4">
    <source>
        <dbReference type="ARBA" id="ARBA00022679"/>
    </source>
</evidence>
<proteinExistence type="inferred from homology"/>
<feature type="region of interest" description="Disordered" evidence="6">
    <location>
        <begin position="1"/>
        <end position="39"/>
    </location>
</feature>
<feature type="region of interest" description="Disordered" evidence="6">
    <location>
        <begin position="80"/>
        <end position="108"/>
    </location>
</feature>
<evidence type="ECO:0000256" key="2">
    <source>
        <dbReference type="ARBA" id="ARBA00007441"/>
    </source>
</evidence>
<reference evidence="7 8" key="1">
    <citation type="submission" date="2017-03" db="EMBL/GenBank/DDBJ databases">
        <title>Genomes of endolithic fungi from Antarctica.</title>
        <authorList>
            <person name="Coleine C."/>
            <person name="Masonjones S."/>
            <person name="Stajich J.E."/>
        </authorList>
    </citation>
    <scope>NUCLEOTIDE SEQUENCE [LARGE SCALE GENOMIC DNA]</scope>
    <source>
        <strain evidence="7 8">CCFEE 5184</strain>
    </source>
</reference>
<evidence type="ECO:0000256" key="5">
    <source>
        <dbReference type="ARBA" id="ARBA00022898"/>
    </source>
</evidence>
<dbReference type="PANTHER" id="PTHR42790">
    <property type="entry name" value="AMINOTRANSFERASE"/>
    <property type="match status" value="1"/>
</dbReference>
<comment type="similarity">
    <text evidence="2">Belongs to the class-I pyridoxal-phosphate-dependent aminotransferase family.</text>
</comment>
<keyword evidence="5" id="KW-0663">Pyridoxal phosphate</keyword>
<evidence type="ECO:0000256" key="1">
    <source>
        <dbReference type="ARBA" id="ARBA00001933"/>
    </source>
</evidence>
<name>A0A4U0X4S2_9PEZI</name>
<keyword evidence="8" id="KW-1185">Reference proteome</keyword>
<dbReference type="CDD" id="cd00609">
    <property type="entry name" value="AAT_like"/>
    <property type="match status" value="1"/>
</dbReference>
<evidence type="ECO:0000313" key="8">
    <source>
        <dbReference type="Proteomes" id="UP000309340"/>
    </source>
</evidence>
<evidence type="ECO:0008006" key="9">
    <source>
        <dbReference type="Google" id="ProtNLM"/>
    </source>
</evidence>
<organism evidence="7 8">
    <name type="scientific">Friedmanniomyces simplex</name>
    <dbReference type="NCBI Taxonomy" id="329884"/>
    <lineage>
        <taxon>Eukaryota</taxon>
        <taxon>Fungi</taxon>
        <taxon>Dikarya</taxon>
        <taxon>Ascomycota</taxon>
        <taxon>Pezizomycotina</taxon>
        <taxon>Dothideomycetes</taxon>
        <taxon>Dothideomycetidae</taxon>
        <taxon>Mycosphaerellales</taxon>
        <taxon>Teratosphaeriaceae</taxon>
        <taxon>Friedmanniomyces</taxon>
    </lineage>
</organism>
<dbReference type="AlphaFoldDB" id="A0A4U0X4S2"/>
<comment type="cofactor">
    <cofactor evidence="1">
        <name>pyridoxal 5'-phosphate</name>
        <dbReference type="ChEBI" id="CHEBI:597326"/>
    </cofactor>
</comment>
<dbReference type="Gene3D" id="3.40.640.10">
    <property type="entry name" value="Type I PLP-dependent aspartate aminotransferase-like (Major domain)"/>
    <property type="match status" value="1"/>
</dbReference>